<name>A0A497EUS5_9CREN</name>
<sequence length="150" mass="16633">MTPMAKKVLTLIGVRQARVGYKFVFERLLPECKLCDLYQVCMESLEPGRVYVVIGVRDIFHSCPIHEKGVRVVEVQEAEVEATVKPQFAVEGGIITFNPIKCENANCPYASLCMPIGLRPGDKCKIVKVGERIKGSPCGLSLVRVLLQKV</sequence>
<dbReference type="HAMAP" id="MF_00498">
    <property type="entry name" value="UPF0179"/>
    <property type="match status" value="1"/>
</dbReference>
<reference evidence="3 4" key="1">
    <citation type="submission" date="2018-06" db="EMBL/GenBank/DDBJ databases">
        <title>Extensive metabolic versatility and redundancy in microbially diverse, dynamic hydrothermal sediments.</title>
        <authorList>
            <person name="Dombrowski N."/>
            <person name="Teske A."/>
            <person name="Baker B.J."/>
        </authorList>
    </citation>
    <scope>NUCLEOTIDE SEQUENCE [LARGE SCALE GENOMIC DNA]</scope>
    <source>
        <strain evidence="3">B34_G17</strain>
    </source>
</reference>
<dbReference type="Proteomes" id="UP000272051">
    <property type="component" value="Unassembled WGS sequence"/>
</dbReference>
<organism evidence="3 4">
    <name type="scientific">Thermoproteota archaeon</name>
    <dbReference type="NCBI Taxonomy" id="2056631"/>
    <lineage>
        <taxon>Archaea</taxon>
        <taxon>Thermoproteota</taxon>
    </lineage>
</organism>
<dbReference type="PANTHER" id="PTHR40699:SF1">
    <property type="entry name" value="UPF0179 PROTEIN MJ1627"/>
    <property type="match status" value="1"/>
</dbReference>
<dbReference type="PANTHER" id="PTHR40699">
    <property type="entry name" value="UPF0179 PROTEIN MJ1627"/>
    <property type="match status" value="1"/>
</dbReference>
<comment type="caution">
    <text evidence="3">The sequence shown here is derived from an EMBL/GenBank/DDBJ whole genome shotgun (WGS) entry which is preliminary data.</text>
</comment>
<evidence type="ECO:0000256" key="1">
    <source>
        <dbReference type="ARBA" id="ARBA00010824"/>
    </source>
</evidence>
<dbReference type="InterPro" id="IPR005369">
    <property type="entry name" value="UPF0179"/>
</dbReference>
<comment type="similarity">
    <text evidence="1 2">Belongs to the UPF0179 family.</text>
</comment>
<dbReference type="EMBL" id="QMQX01000140">
    <property type="protein sequence ID" value="RLE50987.1"/>
    <property type="molecule type" value="Genomic_DNA"/>
</dbReference>
<gene>
    <name evidence="3" type="ORF">DRJ33_06715</name>
</gene>
<accession>A0A497EUS5</accession>
<evidence type="ECO:0000256" key="2">
    <source>
        <dbReference type="HAMAP-Rule" id="MF_00498"/>
    </source>
</evidence>
<protein>
    <recommendedName>
        <fullName evidence="2">UPF0179 protein DRJ33_06715</fullName>
    </recommendedName>
</protein>
<dbReference type="AlphaFoldDB" id="A0A497EUS5"/>
<evidence type="ECO:0000313" key="3">
    <source>
        <dbReference type="EMBL" id="RLE50987.1"/>
    </source>
</evidence>
<dbReference type="Pfam" id="PF03684">
    <property type="entry name" value="UPF0179"/>
    <property type="match status" value="1"/>
</dbReference>
<proteinExistence type="inferred from homology"/>
<evidence type="ECO:0000313" key="4">
    <source>
        <dbReference type="Proteomes" id="UP000272051"/>
    </source>
</evidence>